<geneLocation type="plasmid" evidence="1">
    <name>unnamed</name>
</geneLocation>
<protein>
    <recommendedName>
        <fullName evidence="2">Phage protein</fullName>
    </recommendedName>
</protein>
<sequence>MNTINQDVIDQLWNEACELAEKEQYIVTLKSRKKSPVIEITNDYIRLQLENGNSDAKIRKDHFVSVLGTLNDKKKIQQRDTKGTEERYVLGLMSMMPYFERKVTGATPNYFITLRDELIQKLLVNKV</sequence>
<evidence type="ECO:0000313" key="1">
    <source>
        <dbReference type="EMBL" id="XDI35205.1"/>
    </source>
</evidence>
<accession>A0AB39BNV5</accession>
<proteinExistence type="predicted"/>
<reference evidence="1" key="1">
    <citation type="submission" date="2024-07" db="EMBL/GenBank/DDBJ databases">
        <title>Identification and characteristics of an arsenic-resistant bacterial isolate, which belongs to a novel species.</title>
        <authorList>
            <person name="Juszczyk A."/>
            <person name="Kowalczyk A."/>
            <person name="Was K."/>
            <person name="Kosowicz W."/>
            <person name="Budzyn A."/>
            <person name="Latowski D."/>
        </authorList>
    </citation>
    <scope>NUCLEOTIDE SEQUENCE</scope>
    <source>
        <strain evidence="1">As8PL</strain>
        <plasmid evidence="1">unnamed</plasmid>
    </source>
</reference>
<name>A0AB39BNV5_9BACI</name>
<dbReference type="AlphaFoldDB" id="A0AB39BNV5"/>
<organism evidence="1">
    <name type="scientific">Alkalihalophilus sp. As8PL</name>
    <dbReference type="NCBI Taxonomy" id="3237103"/>
    <lineage>
        <taxon>Bacteria</taxon>
        <taxon>Bacillati</taxon>
        <taxon>Bacillota</taxon>
        <taxon>Bacilli</taxon>
        <taxon>Bacillales</taxon>
        <taxon>Bacillaceae</taxon>
        <taxon>Alkalihalophilus</taxon>
    </lineage>
</organism>
<gene>
    <name evidence="1" type="ORF">AB3N04_00345</name>
</gene>
<evidence type="ECO:0008006" key="2">
    <source>
        <dbReference type="Google" id="ProtNLM"/>
    </source>
</evidence>
<dbReference type="RefSeq" id="WP_368502820.1">
    <property type="nucleotide sequence ID" value="NZ_CP162550.1"/>
</dbReference>
<keyword evidence="1" id="KW-0614">Plasmid</keyword>
<dbReference type="EMBL" id="CP162550">
    <property type="protein sequence ID" value="XDI35205.1"/>
    <property type="molecule type" value="Genomic_DNA"/>
</dbReference>